<dbReference type="Proteomes" id="UP000626109">
    <property type="component" value="Unassembled WGS sequence"/>
</dbReference>
<reference evidence="3" key="1">
    <citation type="submission" date="2021-02" db="EMBL/GenBank/DDBJ databases">
        <authorList>
            <person name="Dougan E. K."/>
            <person name="Rhodes N."/>
            <person name="Thang M."/>
            <person name="Chan C."/>
        </authorList>
    </citation>
    <scope>NUCLEOTIDE SEQUENCE</scope>
</reference>
<dbReference type="EMBL" id="CAJNNW010013418">
    <property type="protein sequence ID" value="CAE8655328.1"/>
    <property type="molecule type" value="Genomic_DNA"/>
</dbReference>
<gene>
    <name evidence="2" type="ORF">PGLA1383_LOCUS16192</name>
    <name evidence="3" type="ORF">PGLA2088_LOCUS11566</name>
</gene>
<evidence type="ECO:0000313" key="2">
    <source>
        <dbReference type="EMBL" id="CAE8597760.1"/>
    </source>
</evidence>
<protein>
    <submittedName>
        <fullName evidence="3">Uncharacterized protein</fullName>
    </submittedName>
</protein>
<sequence>KEQILKLAKEEEARRNDFEVRSAKREARMKTLMSTHEGHLKLCDTQVELPEKEAARQFAQTEHEVSEKNVVDTQTKLDNFVKSEAETQTNIHKTYKEIGELLEVHKLAQIAHDEQDPKDRERSFSTQIER</sequence>
<evidence type="ECO:0000313" key="3">
    <source>
        <dbReference type="EMBL" id="CAE8655328.1"/>
    </source>
</evidence>
<evidence type="ECO:0000313" key="5">
    <source>
        <dbReference type="Proteomes" id="UP000654075"/>
    </source>
</evidence>
<evidence type="ECO:0000313" key="4">
    <source>
        <dbReference type="Proteomes" id="UP000626109"/>
    </source>
</evidence>
<proteinExistence type="predicted"/>
<evidence type="ECO:0000256" key="1">
    <source>
        <dbReference type="SAM" id="MobiDB-lite"/>
    </source>
</evidence>
<dbReference type="Proteomes" id="UP000654075">
    <property type="component" value="Unassembled WGS sequence"/>
</dbReference>
<feature type="region of interest" description="Disordered" evidence="1">
    <location>
        <begin position="110"/>
        <end position="130"/>
    </location>
</feature>
<keyword evidence="5" id="KW-1185">Reference proteome</keyword>
<comment type="caution">
    <text evidence="3">The sequence shown here is derived from an EMBL/GenBank/DDBJ whole genome shotgun (WGS) entry which is preliminary data.</text>
</comment>
<dbReference type="EMBL" id="CAJNNV010009743">
    <property type="protein sequence ID" value="CAE8597760.1"/>
    <property type="molecule type" value="Genomic_DNA"/>
</dbReference>
<accession>A0A813IPT5</accession>
<dbReference type="AlphaFoldDB" id="A0A813IPT5"/>
<name>A0A813IPT5_POLGL</name>
<feature type="non-terminal residue" evidence="3">
    <location>
        <position position="130"/>
    </location>
</feature>
<organism evidence="3 4">
    <name type="scientific">Polarella glacialis</name>
    <name type="common">Dinoflagellate</name>
    <dbReference type="NCBI Taxonomy" id="89957"/>
    <lineage>
        <taxon>Eukaryota</taxon>
        <taxon>Sar</taxon>
        <taxon>Alveolata</taxon>
        <taxon>Dinophyceae</taxon>
        <taxon>Suessiales</taxon>
        <taxon>Suessiaceae</taxon>
        <taxon>Polarella</taxon>
    </lineage>
</organism>